<sequence>MKESTMRYAVTYDVKQPNKEVYRKTSAAEAKTKERAVKLVLEGLWFFDDIEGDHVQIIDIREEQPPMSAAAL</sequence>
<reference evidence="1 2" key="1">
    <citation type="journal article" date="2016" name="Nat. Commun.">
        <title>Thousands of microbial genomes shed light on interconnected biogeochemical processes in an aquifer system.</title>
        <authorList>
            <person name="Anantharaman K."/>
            <person name="Brown C.T."/>
            <person name="Hug L.A."/>
            <person name="Sharon I."/>
            <person name="Castelle C.J."/>
            <person name="Probst A.J."/>
            <person name="Thomas B.C."/>
            <person name="Singh A."/>
            <person name="Wilkins M.J."/>
            <person name="Karaoz U."/>
            <person name="Brodie E.L."/>
            <person name="Williams K.H."/>
            <person name="Hubbard S.S."/>
            <person name="Banfield J.F."/>
        </authorList>
    </citation>
    <scope>NUCLEOTIDE SEQUENCE [LARGE SCALE GENOMIC DNA]</scope>
</reference>
<dbReference type="AlphaFoldDB" id="A0A1F2UMH0"/>
<accession>A0A1F2UMH0</accession>
<evidence type="ECO:0000313" key="1">
    <source>
        <dbReference type="EMBL" id="OFW32256.1"/>
    </source>
</evidence>
<dbReference type="EMBL" id="MELI01000102">
    <property type="protein sequence ID" value="OFW32256.1"/>
    <property type="molecule type" value="Genomic_DNA"/>
</dbReference>
<proteinExistence type="predicted"/>
<gene>
    <name evidence="1" type="ORF">A2074_02135</name>
</gene>
<protein>
    <submittedName>
        <fullName evidence="1">Uncharacterized protein</fullName>
    </submittedName>
</protein>
<organism evidence="1 2">
    <name type="scientific">Candidatus Aquicultor primus</name>
    <dbReference type="NCBI Taxonomy" id="1797195"/>
    <lineage>
        <taxon>Bacteria</taxon>
        <taxon>Bacillati</taxon>
        <taxon>Actinomycetota</taxon>
        <taxon>Candidatus Aquicultoria</taxon>
        <taxon>Candidatus Aquicultorales</taxon>
        <taxon>Candidatus Aquicultoraceae</taxon>
        <taxon>Candidatus Aquicultor</taxon>
    </lineage>
</organism>
<comment type="caution">
    <text evidence="1">The sequence shown here is derived from an EMBL/GenBank/DDBJ whole genome shotgun (WGS) entry which is preliminary data.</text>
</comment>
<evidence type="ECO:0000313" key="2">
    <source>
        <dbReference type="Proteomes" id="UP000178086"/>
    </source>
</evidence>
<dbReference type="Proteomes" id="UP000178086">
    <property type="component" value="Unassembled WGS sequence"/>
</dbReference>
<name>A0A1F2UMH0_9ACTN</name>